<dbReference type="Proteomes" id="UP000000268">
    <property type="component" value="Chromosome"/>
</dbReference>
<feature type="region of interest" description="Disordered" evidence="1">
    <location>
        <begin position="304"/>
        <end position="356"/>
    </location>
</feature>
<dbReference type="eggNOG" id="COG1262">
    <property type="taxonomic scope" value="Bacteria"/>
</dbReference>
<dbReference type="Pfam" id="PF03781">
    <property type="entry name" value="FGE-sulfatase"/>
    <property type="match status" value="1"/>
</dbReference>
<feature type="domain" description="Peptidase C14 caspase" evidence="2">
    <location>
        <begin position="4"/>
        <end position="232"/>
    </location>
</feature>
<evidence type="ECO:0000313" key="5">
    <source>
        <dbReference type="Proteomes" id="UP000000268"/>
    </source>
</evidence>
<dbReference type="GO" id="GO:0004197">
    <property type="term" value="F:cysteine-type endopeptidase activity"/>
    <property type="evidence" value="ECO:0007669"/>
    <property type="project" value="InterPro"/>
</dbReference>
<dbReference type="Pfam" id="PF00656">
    <property type="entry name" value="Peptidase_C14"/>
    <property type="match status" value="1"/>
</dbReference>
<dbReference type="PANTHER" id="PTHR23150:SF19">
    <property type="entry name" value="FORMYLGLYCINE-GENERATING ENZYME"/>
    <property type="match status" value="1"/>
</dbReference>
<dbReference type="GO" id="GO:0006508">
    <property type="term" value="P:proteolysis"/>
    <property type="evidence" value="ECO:0007669"/>
    <property type="project" value="InterPro"/>
</dbReference>
<dbReference type="Gene3D" id="3.90.1580.10">
    <property type="entry name" value="paralog of FGE (formylglycine-generating enzyme)"/>
    <property type="match status" value="1"/>
</dbReference>
<dbReference type="InterPro" id="IPR016187">
    <property type="entry name" value="CTDL_fold"/>
</dbReference>
<feature type="domain" description="Sulfatase-modifying factor enzyme-like" evidence="3">
    <location>
        <begin position="392"/>
        <end position="626"/>
    </location>
</feature>
<dbReference type="SUPFAM" id="SSF52129">
    <property type="entry name" value="Caspase-like"/>
    <property type="match status" value="1"/>
</dbReference>
<dbReference type="SMR" id="B0C9W0"/>
<dbReference type="InterPro" id="IPR042095">
    <property type="entry name" value="SUMF_sf"/>
</dbReference>
<dbReference type="InterPro" id="IPR011600">
    <property type="entry name" value="Pept_C14_caspase"/>
</dbReference>
<dbReference type="eggNOG" id="COG4249">
    <property type="taxonomic scope" value="Bacteria"/>
</dbReference>
<dbReference type="STRING" id="329726.AM1_0341"/>
<accession>B0C9W0</accession>
<dbReference type="AlphaFoldDB" id="B0C9W0"/>
<dbReference type="InterPro" id="IPR029030">
    <property type="entry name" value="Caspase-like_dom_sf"/>
</dbReference>
<dbReference type="OrthoDB" id="3981129at2"/>
<dbReference type="PANTHER" id="PTHR23150">
    <property type="entry name" value="SULFATASE MODIFYING FACTOR 1, 2"/>
    <property type="match status" value="1"/>
</dbReference>
<gene>
    <name evidence="4" type="ordered locus">AM1_0341</name>
</gene>
<reference evidence="4 5" key="1">
    <citation type="journal article" date="2008" name="Proc. Natl. Acad. Sci. U.S.A.">
        <title>Niche adaptation and genome expansion in the chlorophyll d-producing cyanobacterium Acaryochloris marina.</title>
        <authorList>
            <person name="Swingley W.D."/>
            <person name="Chen M."/>
            <person name="Cheung P.C."/>
            <person name="Conrad A.L."/>
            <person name="Dejesa L.C."/>
            <person name="Hao J."/>
            <person name="Honchak B.M."/>
            <person name="Karbach L.E."/>
            <person name="Kurdoglu A."/>
            <person name="Lahiri S."/>
            <person name="Mastrian S.D."/>
            <person name="Miyashita H."/>
            <person name="Page L."/>
            <person name="Ramakrishna P."/>
            <person name="Satoh S."/>
            <person name="Sattley W.M."/>
            <person name="Shimada Y."/>
            <person name="Taylor H.L."/>
            <person name="Tomo T."/>
            <person name="Tsuchiya T."/>
            <person name="Wang Z.T."/>
            <person name="Raymond J."/>
            <person name="Mimuro M."/>
            <person name="Blankenship R.E."/>
            <person name="Touchman J.W."/>
        </authorList>
    </citation>
    <scope>NUCLEOTIDE SEQUENCE [LARGE SCALE GENOMIC DNA]</scope>
    <source>
        <strain evidence="5">MBIC 11017</strain>
    </source>
</reference>
<feature type="compositionally biased region" description="Basic and acidic residues" evidence="1">
    <location>
        <begin position="338"/>
        <end position="348"/>
    </location>
</feature>
<dbReference type="Gene3D" id="3.40.50.1460">
    <property type="match status" value="1"/>
</dbReference>
<dbReference type="InterPro" id="IPR051043">
    <property type="entry name" value="Sulfatase_Mod_Factor_Kinase"/>
</dbReference>
<evidence type="ECO:0000259" key="2">
    <source>
        <dbReference type="Pfam" id="PF00656"/>
    </source>
</evidence>
<proteinExistence type="predicted"/>
<dbReference type="SUPFAM" id="SSF56436">
    <property type="entry name" value="C-type lectin-like"/>
    <property type="match status" value="1"/>
</dbReference>
<organism evidence="4 5">
    <name type="scientific">Acaryochloris marina (strain MBIC 11017)</name>
    <dbReference type="NCBI Taxonomy" id="329726"/>
    <lineage>
        <taxon>Bacteria</taxon>
        <taxon>Bacillati</taxon>
        <taxon>Cyanobacteriota</taxon>
        <taxon>Cyanophyceae</taxon>
        <taxon>Acaryochloridales</taxon>
        <taxon>Acaryochloridaceae</taxon>
        <taxon>Acaryochloris</taxon>
    </lineage>
</organism>
<dbReference type="KEGG" id="amr:AM1_0341"/>
<sequence>MGKNWAIAIGINDYQNMRPLKFARKDAEAVCQFFQESLHFDKVDLFAKGAEPVRYEDGPPIQADPTVGNLDTFFDVRFEHPFLEPGDNLWFFFAGHGKRHKGRDYLMPIDGSPRRVERMGIAIDYIAERLRRSGADNVILMIDACRGEDDRDGGEGVGRQQQKGIITLFACSPNELSYEIEEIEQGAFTHTLLAGLQIQGAGNCATVERLSQYLRAQVPEVNRRYNKPAQTPYTRIEPESKLHFILLPGQATLQDVATMKIDALVAETENDLDGAEHLWTRVLAASQADFQAIKGLQRIAVKRATGQSLRSTPTPSPETLTTGADNSSREPASNLPPESKDNLADNKPSKPQPSRVTFSVVKVNAQGEVIEQQEQQTEQSLVMLPGEVPLSLVHIPQGKFWMGAQKNEIDAQDTEYPRHQVSVPSFWMGQYPVTQRQWQAIAGLSKVKVDLDPDCSNFKGEALPVEKVSWYQAVEFCERLSRHSGQDYRLPTEAEWEYACRAGTETPFYCGETITTDQANYCGDATYGNGPKGQYRSKTIAVGSSAANAFGLFAMHGNVWEWCLDHWHEDYTNAPTDGTAWLSENDNHYRLLRGGSWGNSPRSCRSASRLRLRPDSQNDCVGFRVVCVSARAF</sequence>
<dbReference type="InterPro" id="IPR005532">
    <property type="entry name" value="SUMF_dom"/>
</dbReference>
<keyword evidence="5" id="KW-1185">Reference proteome</keyword>
<dbReference type="HOGENOM" id="CLU_010181_0_0_3"/>
<feature type="compositionally biased region" description="Low complexity" evidence="1">
    <location>
        <begin position="308"/>
        <end position="322"/>
    </location>
</feature>
<dbReference type="EMBL" id="CP000828">
    <property type="protein sequence ID" value="ABW25400.1"/>
    <property type="molecule type" value="Genomic_DNA"/>
</dbReference>
<evidence type="ECO:0000256" key="1">
    <source>
        <dbReference type="SAM" id="MobiDB-lite"/>
    </source>
</evidence>
<protein>
    <submittedName>
        <fullName evidence="4">Uncharacterized protein</fullName>
    </submittedName>
</protein>
<name>B0C9W0_ACAM1</name>
<evidence type="ECO:0000259" key="3">
    <source>
        <dbReference type="Pfam" id="PF03781"/>
    </source>
</evidence>
<dbReference type="RefSeq" id="WP_012161010.1">
    <property type="nucleotide sequence ID" value="NC_009925.1"/>
</dbReference>
<evidence type="ECO:0000313" key="4">
    <source>
        <dbReference type="EMBL" id="ABW25400.1"/>
    </source>
</evidence>